<organism evidence="6 7">
    <name type="scientific">Mycoplasma seminis</name>
    <dbReference type="NCBI Taxonomy" id="512749"/>
    <lineage>
        <taxon>Bacteria</taxon>
        <taxon>Bacillati</taxon>
        <taxon>Mycoplasmatota</taxon>
        <taxon>Mollicutes</taxon>
        <taxon>Mycoplasmataceae</taxon>
        <taxon>Mycoplasma</taxon>
    </lineage>
</organism>
<evidence type="ECO:0000256" key="5">
    <source>
        <dbReference type="SAM" id="Phobius"/>
    </source>
</evidence>
<evidence type="ECO:0000256" key="3">
    <source>
        <dbReference type="ARBA" id="ARBA00022989"/>
    </source>
</evidence>
<keyword evidence="2 5" id="KW-0812">Transmembrane</keyword>
<feature type="transmembrane region" description="Helical" evidence="5">
    <location>
        <begin position="202"/>
        <end position="221"/>
    </location>
</feature>
<dbReference type="Pfam" id="PF02361">
    <property type="entry name" value="CbiQ"/>
    <property type="match status" value="1"/>
</dbReference>
<keyword evidence="7" id="KW-1185">Reference proteome</keyword>
<evidence type="ECO:0000256" key="2">
    <source>
        <dbReference type="ARBA" id="ARBA00022692"/>
    </source>
</evidence>
<dbReference type="EMBL" id="CP132191">
    <property type="protein sequence ID" value="WLP85608.1"/>
    <property type="molecule type" value="Genomic_DNA"/>
</dbReference>
<dbReference type="RefSeq" id="WP_305938038.1">
    <property type="nucleotide sequence ID" value="NZ_CP132191.1"/>
</dbReference>
<keyword evidence="4 5" id="KW-0472">Membrane</keyword>
<evidence type="ECO:0000256" key="1">
    <source>
        <dbReference type="ARBA" id="ARBA00004141"/>
    </source>
</evidence>
<keyword evidence="3 5" id="KW-1133">Transmembrane helix</keyword>
<evidence type="ECO:0000313" key="7">
    <source>
        <dbReference type="Proteomes" id="UP001237011"/>
    </source>
</evidence>
<dbReference type="InterPro" id="IPR003339">
    <property type="entry name" value="ABC/ECF_trnsptr_transmembrane"/>
</dbReference>
<comment type="subcellular location">
    <subcellularLocation>
        <location evidence="1">Membrane</location>
        <topology evidence="1">Multi-pass membrane protein</topology>
    </subcellularLocation>
</comment>
<evidence type="ECO:0000313" key="6">
    <source>
        <dbReference type="EMBL" id="WLP85608.1"/>
    </source>
</evidence>
<dbReference type="PANTHER" id="PTHR33514">
    <property type="entry name" value="PROTEIN ABCI12, CHLOROPLASTIC"/>
    <property type="match status" value="1"/>
</dbReference>
<dbReference type="CDD" id="cd16914">
    <property type="entry name" value="EcfT"/>
    <property type="match status" value="1"/>
</dbReference>
<feature type="transmembrane region" description="Helical" evidence="5">
    <location>
        <begin position="27"/>
        <end position="55"/>
    </location>
</feature>
<accession>A0ABY9HD52</accession>
<proteinExistence type="predicted"/>
<protein>
    <submittedName>
        <fullName evidence="6">Energy-coupling factor transporter transmembrane component T</fullName>
    </submittedName>
</protein>
<name>A0ABY9HD52_9MOLU</name>
<feature type="transmembrane region" description="Helical" evidence="5">
    <location>
        <begin position="163"/>
        <end position="181"/>
    </location>
</feature>
<feature type="transmembrane region" description="Helical" evidence="5">
    <location>
        <begin position="296"/>
        <end position="319"/>
    </location>
</feature>
<gene>
    <name evidence="6" type="ORF">Q8852_00365</name>
</gene>
<evidence type="ECO:0000256" key="4">
    <source>
        <dbReference type="ARBA" id="ARBA00023136"/>
    </source>
</evidence>
<dbReference type="Proteomes" id="UP001237011">
    <property type="component" value="Chromosome"/>
</dbReference>
<feature type="transmembrane region" description="Helical" evidence="5">
    <location>
        <begin position="67"/>
        <end position="86"/>
    </location>
</feature>
<dbReference type="PANTHER" id="PTHR33514:SF13">
    <property type="entry name" value="PROTEIN ABCI12, CHLOROPLASTIC"/>
    <property type="match status" value="1"/>
</dbReference>
<sequence>MKSVFGRYIPGKGFLYNLDPRIKLLTVILYIVMVFLVSYFIDLLILLIPLMVIYIITNKRLRPLFKLMWLPFFISFIIFFVNIYTITNQTVYEDVKKMYYSNNFLGKTWLLSMYDPDKTFWTWGISSRHLETMPVYTGLVHSPFVNVQMSVKYGVSLDGINRTISLFLRIYIMILTTALLTNTTRPILLTKSIEDILWPLKLIFIPTHVIAMIISIALRFIPTLIDEANRIMKAQSSRGVDFKHGNMKEKINAFTTLIIPLFVSSFARAEDLSNSMETRGYDPYAKRTKYRKIKPTWVDFVILFLLLGVLAFFICNMVHPQYLPTWYLVTKVI</sequence>
<reference evidence="6" key="1">
    <citation type="submission" date="2023-08" db="EMBL/GenBank/DDBJ databases">
        <title>Complete genome sequence of Mycoplasma seminis 2200.</title>
        <authorList>
            <person name="Spergser J."/>
        </authorList>
    </citation>
    <scope>NUCLEOTIDE SEQUENCE [LARGE SCALE GENOMIC DNA]</scope>
    <source>
        <strain evidence="6">2200</strain>
    </source>
</reference>